<accession>E7QQH0</accession>
<evidence type="ECO:0000313" key="4">
    <source>
        <dbReference type="Proteomes" id="UP000184203"/>
    </source>
</evidence>
<dbReference type="eggNOG" id="ENOG502N5WP">
    <property type="taxonomic scope" value="Archaea"/>
</dbReference>
<proteinExistence type="predicted"/>
<reference evidence="4" key="3">
    <citation type="submission" date="2016-11" db="EMBL/GenBank/DDBJ databases">
        <authorList>
            <person name="Varghese N."/>
            <person name="Submissions S."/>
        </authorList>
    </citation>
    <scope>NUCLEOTIDE SEQUENCE [LARGE SCALE GENOMIC DNA]</scope>
    <source>
        <strain evidence="4">DX253</strain>
    </source>
</reference>
<name>E7QQH0_HALPU</name>
<dbReference type="PATRIC" id="fig|797209.4.peg.1032"/>
<protein>
    <submittedName>
        <fullName evidence="1">Uncharacterized protein</fullName>
    </submittedName>
</protein>
<sequence length="178" mass="19598">MFLYLAGKLAIVAVYYFVRLVPVVGLKLSERYEQQVFGPLVEDVSIVETAAERSGESVTIELTLDNDSTLDAHVVGGSVRVGHSRDGETVCSLVWTKHFETPPKNVEVTKIESGERGTIRLEHCIGGDELWVDGALRLRRVFTVRGRELPLGIANFSLPEESVSVETGDPAERTTADR</sequence>
<dbReference type="EMBL" id="FRAN01000002">
    <property type="protein sequence ID" value="SHK48779.1"/>
    <property type="molecule type" value="Genomic_DNA"/>
</dbReference>
<evidence type="ECO:0000313" key="3">
    <source>
        <dbReference type="Proteomes" id="UP000003751"/>
    </source>
</evidence>
<evidence type="ECO:0000313" key="1">
    <source>
        <dbReference type="EMBL" id="EFW93234.1"/>
    </source>
</evidence>
<gene>
    <name evidence="2" type="ORF">SAMN05444342_1424</name>
    <name evidence="1" type="ORF">ZOD2009_05202</name>
</gene>
<reference evidence="1 3" key="1">
    <citation type="journal article" date="2014" name="ISME J.">
        <title>Trehalose/2-sulfotrehalose biosynthesis and glycine-betaine uptake are widely spread mechanisms for osmoadaptation in the Halobacteriales.</title>
        <authorList>
            <person name="Youssef N.H."/>
            <person name="Savage-Ashlock K.N."/>
            <person name="McCully A.L."/>
            <person name="Luedtke B."/>
            <person name="Shaw E.I."/>
            <person name="Hoff W.D."/>
            <person name="Elshahed M.S."/>
        </authorList>
    </citation>
    <scope>NUCLEOTIDE SEQUENCE [LARGE SCALE GENOMIC DNA]</scope>
    <source>
        <strain evidence="1 3">DX253</strain>
    </source>
</reference>
<dbReference type="Proteomes" id="UP000003751">
    <property type="component" value="Unassembled WGS sequence"/>
</dbReference>
<dbReference type="EMBL" id="AEMG01000004">
    <property type="protein sequence ID" value="EFW93234.1"/>
    <property type="molecule type" value="Genomic_DNA"/>
</dbReference>
<keyword evidence="4" id="KW-1185">Reference proteome</keyword>
<dbReference type="RefSeq" id="WP_007977690.1">
    <property type="nucleotide sequence ID" value="NZ_AEMG01000004.1"/>
</dbReference>
<dbReference type="Proteomes" id="UP000184203">
    <property type="component" value="Unassembled WGS sequence"/>
</dbReference>
<reference evidence="2" key="2">
    <citation type="submission" date="2016-11" db="EMBL/GenBank/DDBJ databases">
        <authorList>
            <person name="Jaros S."/>
            <person name="Januszkiewicz K."/>
            <person name="Wedrychowicz H."/>
        </authorList>
    </citation>
    <scope>NUCLEOTIDE SEQUENCE [LARGE SCALE GENOMIC DNA]</scope>
    <source>
        <strain evidence="2">DX253</strain>
    </source>
</reference>
<dbReference type="AlphaFoldDB" id="E7QQH0"/>
<dbReference type="OrthoDB" id="247449at2157"/>
<evidence type="ECO:0000313" key="2">
    <source>
        <dbReference type="EMBL" id="SHK48779.1"/>
    </source>
</evidence>
<organism evidence="1 3">
    <name type="scientific">Haladaptatus paucihalophilus DX253</name>
    <dbReference type="NCBI Taxonomy" id="797209"/>
    <lineage>
        <taxon>Archaea</taxon>
        <taxon>Methanobacteriati</taxon>
        <taxon>Methanobacteriota</taxon>
        <taxon>Stenosarchaea group</taxon>
        <taxon>Halobacteria</taxon>
        <taxon>Halobacteriales</taxon>
        <taxon>Haladaptataceae</taxon>
        <taxon>Haladaptatus</taxon>
    </lineage>
</organism>
<dbReference type="STRING" id="797209.GCA_000376445_01155"/>